<reference evidence="3" key="1">
    <citation type="submission" date="2018-09" db="EMBL/GenBank/DDBJ databases">
        <authorList>
            <person name="Livingstone P.G."/>
            <person name="Whitworth D.E."/>
        </authorList>
    </citation>
    <scope>NUCLEOTIDE SEQUENCE [LARGE SCALE GENOMIC DNA]</scope>
    <source>
        <strain evidence="3">CA054A</strain>
    </source>
</reference>
<gene>
    <name evidence="2" type="ORF">D7V88_40600</name>
</gene>
<sequence>MRASSLLPLLLLLPTVALADRGAFTVEAGGGVSVPFLYAPYASDSPAVRTTAASIWVGTRYALTNHLEFAASGFYEPGVTVFHNAVTVVRDGAPFPGTLRHDVSRMGALAGAHLVWGLEWRFIAGLEAGWSARSYSAFQHIDTSQMPAVDYGLQLADFTAHNFVLVPAVGVEWAKGDHWSIALVPRLQVLLGKESTVALTVPLTLSWSWYL</sequence>
<protein>
    <recommendedName>
        <fullName evidence="4">Outer membrane protein beta-barrel domain-containing protein</fullName>
    </recommendedName>
</protein>
<proteinExistence type="predicted"/>
<feature type="signal peptide" evidence="1">
    <location>
        <begin position="1"/>
        <end position="19"/>
    </location>
</feature>
<keyword evidence="3" id="KW-1185">Reference proteome</keyword>
<dbReference type="Proteomes" id="UP000268094">
    <property type="component" value="Unassembled WGS sequence"/>
</dbReference>
<accession>A0A3A8HBT4</accession>
<evidence type="ECO:0008006" key="4">
    <source>
        <dbReference type="Google" id="ProtNLM"/>
    </source>
</evidence>
<dbReference type="EMBL" id="RAVZ01000601">
    <property type="protein sequence ID" value="RKG68607.1"/>
    <property type="molecule type" value="Genomic_DNA"/>
</dbReference>
<evidence type="ECO:0000256" key="1">
    <source>
        <dbReference type="SAM" id="SignalP"/>
    </source>
</evidence>
<comment type="caution">
    <text evidence="2">The sequence shown here is derived from an EMBL/GenBank/DDBJ whole genome shotgun (WGS) entry which is preliminary data.</text>
</comment>
<evidence type="ECO:0000313" key="2">
    <source>
        <dbReference type="EMBL" id="RKG68607.1"/>
    </source>
</evidence>
<organism evidence="2 3">
    <name type="scientific">Corallococcus terminator</name>
    <dbReference type="NCBI Taxonomy" id="2316733"/>
    <lineage>
        <taxon>Bacteria</taxon>
        <taxon>Pseudomonadati</taxon>
        <taxon>Myxococcota</taxon>
        <taxon>Myxococcia</taxon>
        <taxon>Myxococcales</taxon>
        <taxon>Cystobacterineae</taxon>
        <taxon>Myxococcaceae</taxon>
        <taxon>Corallococcus</taxon>
    </lineage>
</organism>
<dbReference type="AlphaFoldDB" id="A0A3A8HBT4"/>
<dbReference type="RefSeq" id="WP_120545835.1">
    <property type="nucleotide sequence ID" value="NZ_RAVZ01000601.1"/>
</dbReference>
<feature type="chain" id="PRO_5017371840" description="Outer membrane protein beta-barrel domain-containing protein" evidence="1">
    <location>
        <begin position="20"/>
        <end position="211"/>
    </location>
</feature>
<evidence type="ECO:0000313" key="3">
    <source>
        <dbReference type="Proteomes" id="UP000268094"/>
    </source>
</evidence>
<name>A0A3A8HBT4_9BACT</name>
<dbReference type="OrthoDB" id="9983133at2"/>
<keyword evidence="1" id="KW-0732">Signal</keyword>